<reference evidence="6 7" key="1">
    <citation type="submission" date="2016-10" db="EMBL/GenBank/DDBJ databases">
        <authorList>
            <person name="de Groot N.N."/>
        </authorList>
    </citation>
    <scope>NUCLEOTIDE SEQUENCE [LARGE SCALE GENOMIC DNA]</scope>
    <source>
        <strain evidence="6 7">GAS232</strain>
    </source>
</reference>
<dbReference type="InterPro" id="IPR036291">
    <property type="entry name" value="NAD(P)-bd_dom_sf"/>
</dbReference>
<dbReference type="InterPro" id="IPR002347">
    <property type="entry name" value="SDR_fam"/>
</dbReference>
<dbReference type="SUPFAM" id="SSF51735">
    <property type="entry name" value="NAD(P)-binding Rossmann-fold domains"/>
    <property type="match status" value="1"/>
</dbReference>
<evidence type="ECO:0000256" key="4">
    <source>
        <dbReference type="RuleBase" id="RU000363"/>
    </source>
</evidence>
<dbReference type="Proteomes" id="UP000182427">
    <property type="component" value="Chromosome I"/>
</dbReference>
<gene>
    <name evidence="6" type="ORF">SAMN05444167_2098</name>
</gene>
<dbReference type="CDD" id="cd05324">
    <property type="entry name" value="carb_red_PTCR-like_SDR_c"/>
    <property type="match status" value="1"/>
</dbReference>
<evidence type="ECO:0000256" key="1">
    <source>
        <dbReference type="ARBA" id="ARBA00006484"/>
    </source>
</evidence>
<dbReference type="PRINTS" id="PR00080">
    <property type="entry name" value="SDRFAMILY"/>
</dbReference>
<evidence type="ECO:0000259" key="5">
    <source>
        <dbReference type="SMART" id="SM00822"/>
    </source>
</evidence>
<name>A0A1G7K8R5_9BACT</name>
<dbReference type="PANTHER" id="PTHR43490">
    <property type="entry name" value="(+)-NEOMENTHOL DEHYDROGENASE"/>
    <property type="match status" value="1"/>
</dbReference>
<dbReference type="AlphaFoldDB" id="A0A1G7K8R5"/>
<dbReference type="OrthoDB" id="5786478at2"/>
<evidence type="ECO:0000313" key="6">
    <source>
        <dbReference type="EMBL" id="SDF33565.1"/>
    </source>
</evidence>
<evidence type="ECO:0000256" key="2">
    <source>
        <dbReference type="ARBA" id="ARBA00022857"/>
    </source>
</evidence>
<dbReference type="GO" id="GO:0016616">
    <property type="term" value="F:oxidoreductase activity, acting on the CH-OH group of donors, NAD or NADP as acceptor"/>
    <property type="evidence" value="ECO:0007669"/>
    <property type="project" value="InterPro"/>
</dbReference>
<dbReference type="PANTHER" id="PTHR43490:SF99">
    <property type="entry name" value="SHORT-CHAIN DEHYDROGENASE_REDUCTASE"/>
    <property type="match status" value="1"/>
</dbReference>
<proteinExistence type="inferred from homology"/>
<sequence>MSKVVLITGANKGIGFEVARQLGHAGFTVLLGARDAKRGEEAAAKLRSEGLDVRYVVADLDRAAETASALAGQIQKEFGHLDVLINNAGIFDLTGGDSPASTVTSEALKRTFEINFFGTVEFTQPLLPLLRGAESARIINVSSGLGSLGLNSDANSPFYPVKPLGYNASKAALNMFTVDLAWELRDTKIKVNSICPGYTATDLNGNSGTQTIEEGAEAIVRFAQQPDDSSTGGFFHKDGSYPW</sequence>
<dbReference type="Gene3D" id="3.40.50.720">
    <property type="entry name" value="NAD(P)-binding Rossmann-like Domain"/>
    <property type="match status" value="1"/>
</dbReference>
<protein>
    <submittedName>
        <fullName evidence="6">NAD(P)-dependent dehydrogenase, short-chain alcohol dehydrogenase family</fullName>
    </submittedName>
</protein>
<organism evidence="6 7">
    <name type="scientific">Terriglobus roseus</name>
    <dbReference type="NCBI Taxonomy" id="392734"/>
    <lineage>
        <taxon>Bacteria</taxon>
        <taxon>Pseudomonadati</taxon>
        <taxon>Acidobacteriota</taxon>
        <taxon>Terriglobia</taxon>
        <taxon>Terriglobales</taxon>
        <taxon>Acidobacteriaceae</taxon>
        <taxon>Terriglobus</taxon>
    </lineage>
</organism>
<dbReference type="RefSeq" id="WP_083345080.1">
    <property type="nucleotide sequence ID" value="NZ_LT629690.1"/>
</dbReference>
<keyword evidence="2" id="KW-0521">NADP</keyword>
<dbReference type="EMBL" id="LT629690">
    <property type="protein sequence ID" value="SDF33565.1"/>
    <property type="molecule type" value="Genomic_DNA"/>
</dbReference>
<dbReference type="InterPro" id="IPR045313">
    <property type="entry name" value="CBR1-like"/>
</dbReference>
<dbReference type="SMART" id="SM00822">
    <property type="entry name" value="PKS_KR"/>
    <property type="match status" value="1"/>
</dbReference>
<dbReference type="PRINTS" id="PR00081">
    <property type="entry name" value="GDHRDH"/>
</dbReference>
<keyword evidence="7" id="KW-1185">Reference proteome</keyword>
<dbReference type="Pfam" id="PF00106">
    <property type="entry name" value="adh_short"/>
    <property type="match status" value="1"/>
</dbReference>
<keyword evidence="3" id="KW-0560">Oxidoreductase</keyword>
<dbReference type="GO" id="GO:0016020">
    <property type="term" value="C:membrane"/>
    <property type="evidence" value="ECO:0007669"/>
    <property type="project" value="TreeGrafter"/>
</dbReference>
<dbReference type="InterPro" id="IPR057326">
    <property type="entry name" value="KR_dom"/>
</dbReference>
<feature type="domain" description="Ketoreductase" evidence="5">
    <location>
        <begin position="3"/>
        <end position="198"/>
    </location>
</feature>
<accession>A0A1G7K8R5</accession>
<evidence type="ECO:0000256" key="3">
    <source>
        <dbReference type="ARBA" id="ARBA00023002"/>
    </source>
</evidence>
<comment type="similarity">
    <text evidence="1 4">Belongs to the short-chain dehydrogenases/reductases (SDR) family.</text>
</comment>
<evidence type="ECO:0000313" key="7">
    <source>
        <dbReference type="Proteomes" id="UP000182427"/>
    </source>
</evidence>